<proteinExistence type="inferred from homology"/>
<evidence type="ECO:0000256" key="2">
    <source>
        <dbReference type="ARBA" id="ARBA00022679"/>
    </source>
</evidence>
<dbReference type="InterPro" id="IPR001098">
    <property type="entry name" value="DNA-dir_DNA_pol_A_palm_dom"/>
</dbReference>
<name>A0A1G2G1X3_9BACT</name>
<dbReference type="AlphaFoldDB" id="A0A1G2G1X3"/>
<dbReference type="Gene3D" id="1.10.150.20">
    <property type="entry name" value="5' to 3' exonuclease, C-terminal subdomain"/>
    <property type="match status" value="2"/>
</dbReference>
<protein>
    <recommendedName>
        <fullName evidence="10 11">DNA polymerase I</fullName>
        <ecNumber evidence="10 11">2.7.7.7</ecNumber>
    </recommendedName>
</protein>
<dbReference type="Gene3D" id="3.30.420.10">
    <property type="entry name" value="Ribonuclease H-like superfamily/Ribonuclease H"/>
    <property type="match status" value="1"/>
</dbReference>
<dbReference type="FunFam" id="1.20.1060.10:FF:000001">
    <property type="entry name" value="DNA polymerase I"/>
    <property type="match status" value="1"/>
</dbReference>
<keyword evidence="6 11" id="KW-0239">DNA-directed DNA polymerase</keyword>
<evidence type="ECO:0000259" key="13">
    <source>
        <dbReference type="SMART" id="SM00482"/>
    </source>
</evidence>
<dbReference type="SMART" id="SM00475">
    <property type="entry name" value="53EXOc"/>
    <property type="match status" value="1"/>
</dbReference>
<dbReference type="Pfam" id="PF01367">
    <property type="entry name" value="5_3_exonuc"/>
    <property type="match status" value="1"/>
</dbReference>
<dbReference type="GO" id="GO:0006302">
    <property type="term" value="P:double-strand break repair"/>
    <property type="evidence" value="ECO:0007669"/>
    <property type="project" value="TreeGrafter"/>
</dbReference>
<dbReference type="GO" id="GO:0003887">
    <property type="term" value="F:DNA-directed DNA polymerase activity"/>
    <property type="evidence" value="ECO:0007669"/>
    <property type="project" value="UniProtKB-UniRule"/>
</dbReference>
<evidence type="ECO:0000256" key="4">
    <source>
        <dbReference type="ARBA" id="ARBA00022705"/>
    </source>
</evidence>
<dbReference type="CDD" id="cd09859">
    <property type="entry name" value="PIN_53EXO"/>
    <property type="match status" value="1"/>
</dbReference>
<evidence type="ECO:0000256" key="5">
    <source>
        <dbReference type="ARBA" id="ARBA00022763"/>
    </source>
</evidence>
<dbReference type="Pfam" id="PF02739">
    <property type="entry name" value="5_3_exonuc_N"/>
    <property type="match status" value="1"/>
</dbReference>
<dbReference type="InterPro" id="IPR020046">
    <property type="entry name" value="5-3_exonucl_a-hlix_arch_N"/>
</dbReference>
<dbReference type="NCBIfam" id="TIGR00593">
    <property type="entry name" value="pola"/>
    <property type="match status" value="1"/>
</dbReference>
<comment type="caution">
    <text evidence="14">The sequence shown here is derived from an EMBL/GenBank/DDBJ whole genome shotgun (WGS) entry which is preliminary data.</text>
</comment>
<evidence type="ECO:0000256" key="7">
    <source>
        <dbReference type="ARBA" id="ARBA00023125"/>
    </source>
</evidence>
<evidence type="ECO:0000256" key="10">
    <source>
        <dbReference type="NCBIfam" id="TIGR00593"/>
    </source>
</evidence>
<dbReference type="InterPro" id="IPR018320">
    <property type="entry name" value="DNA_polymerase_1"/>
</dbReference>
<feature type="domain" description="DNA-directed DNA polymerase family A palm" evidence="13">
    <location>
        <begin position="639"/>
        <end position="848"/>
    </location>
</feature>
<dbReference type="Gene3D" id="1.20.1060.10">
    <property type="entry name" value="Taq DNA Polymerase, Chain T, domain 4"/>
    <property type="match status" value="1"/>
</dbReference>
<dbReference type="NCBIfam" id="NF004397">
    <property type="entry name" value="PRK05755.1"/>
    <property type="match status" value="1"/>
</dbReference>
<feature type="domain" description="5'-3' exonuclease" evidence="12">
    <location>
        <begin position="8"/>
        <end position="279"/>
    </location>
</feature>
<dbReference type="InterPro" id="IPR020045">
    <property type="entry name" value="DNA_polI_H3TH"/>
</dbReference>
<dbReference type="SUPFAM" id="SSF53098">
    <property type="entry name" value="Ribonuclease H-like"/>
    <property type="match status" value="1"/>
</dbReference>
<dbReference type="InterPro" id="IPR012337">
    <property type="entry name" value="RNaseH-like_sf"/>
</dbReference>
<dbReference type="InterPro" id="IPR036279">
    <property type="entry name" value="5-3_exonuclease_C_sf"/>
</dbReference>
<dbReference type="SUPFAM" id="SSF47807">
    <property type="entry name" value="5' to 3' exonuclease, C-terminal subdomain"/>
    <property type="match status" value="1"/>
</dbReference>
<evidence type="ECO:0000256" key="9">
    <source>
        <dbReference type="ARBA" id="ARBA00049244"/>
    </source>
</evidence>
<dbReference type="GO" id="GO:0003677">
    <property type="term" value="F:DNA binding"/>
    <property type="evidence" value="ECO:0007669"/>
    <property type="project" value="UniProtKB-UniRule"/>
</dbReference>
<dbReference type="FunFam" id="1.10.150.20:FF:000002">
    <property type="entry name" value="DNA polymerase I"/>
    <property type="match status" value="1"/>
</dbReference>
<evidence type="ECO:0000313" key="15">
    <source>
        <dbReference type="Proteomes" id="UP000177480"/>
    </source>
</evidence>
<keyword evidence="11" id="KW-0378">Hydrolase</keyword>
<dbReference type="PANTHER" id="PTHR10133">
    <property type="entry name" value="DNA POLYMERASE I"/>
    <property type="match status" value="1"/>
</dbReference>
<evidence type="ECO:0000256" key="3">
    <source>
        <dbReference type="ARBA" id="ARBA00022695"/>
    </source>
</evidence>
<comment type="similarity">
    <text evidence="1 11">Belongs to the DNA polymerase type-A family.</text>
</comment>
<evidence type="ECO:0000256" key="6">
    <source>
        <dbReference type="ARBA" id="ARBA00022932"/>
    </source>
</evidence>
<keyword evidence="5 11" id="KW-0227">DNA damage</keyword>
<dbReference type="Pfam" id="PF00476">
    <property type="entry name" value="DNA_pol_A"/>
    <property type="match status" value="1"/>
</dbReference>
<evidence type="ECO:0000256" key="11">
    <source>
        <dbReference type="RuleBase" id="RU004460"/>
    </source>
</evidence>
<keyword evidence="2 11" id="KW-0808">Transferase</keyword>
<evidence type="ECO:0000313" key="14">
    <source>
        <dbReference type="EMBL" id="OGZ44303.1"/>
    </source>
</evidence>
<dbReference type="CDD" id="cd09898">
    <property type="entry name" value="H3TH_53EXO"/>
    <property type="match status" value="1"/>
</dbReference>
<evidence type="ECO:0000256" key="1">
    <source>
        <dbReference type="ARBA" id="ARBA00007705"/>
    </source>
</evidence>
<dbReference type="EMBL" id="MHNK01000004">
    <property type="protein sequence ID" value="OGZ44303.1"/>
    <property type="molecule type" value="Genomic_DNA"/>
</dbReference>
<dbReference type="SUPFAM" id="SSF56672">
    <property type="entry name" value="DNA/RNA polymerases"/>
    <property type="match status" value="1"/>
</dbReference>
<dbReference type="InterPro" id="IPR043502">
    <property type="entry name" value="DNA/RNA_pol_sf"/>
</dbReference>
<dbReference type="Gene3D" id="3.30.70.370">
    <property type="match status" value="1"/>
</dbReference>
<dbReference type="Proteomes" id="UP000177480">
    <property type="component" value="Unassembled WGS sequence"/>
</dbReference>
<dbReference type="InterPro" id="IPR029060">
    <property type="entry name" value="PIN-like_dom_sf"/>
</dbReference>
<gene>
    <name evidence="11" type="primary">polA</name>
    <name evidence="14" type="ORF">A2719_04535</name>
</gene>
<comment type="catalytic activity">
    <reaction evidence="9 11">
        <text>DNA(n) + a 2'-deoxyribonucleoside 5'-triphosphate = DNA(n+1) + diphosphate</text>
        <dbReference type="Rhea" id="RHEA:22508"/>
        <dbReference type="Rhea" id="RHEA-COMP:17339"/>
        <dbReference type="Rhea" id="RHEA-COMP:17340"/>
        <dbReference type="ChEBI" id="CHEBI:33019"/>
        <dbReference type="ChEBI" id="CHEBI:61560"/>
        <dbReference type="ChEBI" id="CHEBI:173112"/>
        <dbReference type="EC" id="2.7.7.7"/>
    </reaction>
</comment>
<dbReference type="PROSITE" id="PS00447">
    <property type="entry name" value="DNA_POLYMERASE_A"/>
    <property type="match status" value="1"/>
</dbReference>
<keyword evidence="3 11" id="KW-0548">Nucleotidyltransferase</keyword>
<dbReference type="EC" id="2.7.7.7" evidence="10 11"/>
<dbReference type="InterPro" id="IPR008918">
    <property type="entry name" value="HhH2"/>
</dbReference>
<dbReference type="InterPro" id="IPR036397">
    <property type="entry name" value="RNaseH_sf"/>
</dbReference>
<keyword evidence="7 11" id="KW-0238">DNA-binding</keyword>
<keyword evidence="8 11" id="KW-0234">DNA repair</keyword>
<reference evidence="14 15" key="1">
    <citation type="journal article" date="2016" name="Nat. Commun.">
        <title>Thousands of microbial genomes shed light on interconnected biogeochemical processes in an aquifer system.</title>
        <authorList>
            <person name="Anantharaman K."/>
            <person name="Brown C.T."/>
            <person name="Hug L.A."/>
            <person name="Sharon I."/>
            <person name="Castelle C.J."/>
            <person name="Probst A.J."/>
            <person name="Thomas B.C."/>
            <person name="Singh A."/>
            <person name="Wilkins M.J."/>
            <person name="Karaoz U."/>
            <person name="Brodie E.L."/>
            <person name="Williams K.H."/>
            <person name="Hubbard S.S."/>
            <person name="Banfield J.F."/>
        </authorList>
    </citation>
    <scope>NUCLEOTIDE SEQUENCE [LARGE SCALE GENOMIC DNA]</scope>
</reference>
<dbReference type="CDD" id="cd06140">
    <property type="entry name" value="DNA_polA_I_Bacillus_like_exo"/>
    <property type="match status" value="1"/>
</dbReference>
<dbReference type="SMART" id="SM00279">
    <property type="entry name" value="HhH2"/>
    <property type="match status" value="1"/>
</dbReference>
<dbReference type="SUPFAM" id="SSF88723">
    <property type="entry name" value="PIN domain-like"/>
    <property type="match status" value="1"/>
</dbReference>
<keyword evidence="11" id="KW-0540">Nuclease</keyword>
<comment type="function">
    <text evidence="11">In addition to polymerase activity, this DNA polymerase exhibits 5'-3' exonuclease activity.</text>
</comment>
<dbReference type="SMART" id="SM00482">
    <property type="entry name" value="POLAc"/>
    <property type="match status" value="1"/>
</dbReference>
<keyword evidence="11" id="KW-0269">Exonuclease</keyword>
<dbReference type="InterPro" id="IPR002421">
    <property type="entry name" value="5-3_exonuclease"/>
</dbReference>
<dbReference type="InterPro" id="IPR002298">
    <property type="entry name" value="DNA_polymerase_A"/>
</dbReference>
<evidence type="ECO:0000256" key="8">
    <source>
        <dbReference type="ARBA" id="ARBA00023204"/>
    </source>
</evidence>
<dbReference type="GO" id="GO:0006261">
    <property type="term" value="P:DNA-templated DNA replication"/>
    <property type="evidence" value="ECO:0007669"/>
    <property type="project" value="UniProtKB-UniRule"/>
</dbReference>
<dbReference type="Gene3D" id="3.40.50.1010">
    <property type="entry name" value="5'-nuclease"/>
    <property type="match status" value="1"/>
</dbReference>
<dbReference type="FunFam" id="1.10.150.20:FF:000003">
    <property type="entry name" value="DNA polymerase I"/>
    <property type="match status" value="1"/>
</dbReference>
<dbReference type="GO" id="GO:0008409">
    <property type="term" value="F:5'-3' exonuclease activity"/>
    <property type="evidence" value="ECO:0007669"/>
    <property type="project" value="UniProtKB-UniRule"/>
</dbReference>
<keyword evidence="4 11" id="KW-0235">DNA replication</keyword>
<dbReference type="STRING" id="1802114.A2719_04535"/>
<dbReference type="PANTHER" id="PTHR10133:SF27">
    <property type="entry name" value="DNA POLYMERASE NU"/>
    <property type="match status" value="1"/>
</dbReference>
<sequence length="884" mass="98987">MPTNIKEKKNKILVLLDTHALIHRAFHALPPLSSPTGEPVGAVYGVANIVLKIIKDFKPDYIAAAFDRPEPTFRHKAYKEYKAQRATAPDDLVRQFDTVRGLLESFGIRIYDKAGYEADDIIGTLVARAREEDTNLKIIIASGDLDTTQLVDGSRTVVFTMRKGIADTVLYDERAVGERFGFKPQFLPDYKGLKGDPSDNIKGVPGVGEKTATALIQKYHTLEKVYAALSKKKPDERIFRGKLAELLDTHKDDAYASRDLARIRLDVPVTFRVADTVWNGILSSEHARAFLERMGFMSLVSRLYTVGEPRPVAKKEDQPQMSFLEADEKKPGLRACSADFFSQALSIASVSWIASTTDECVCAVQNNAWHLAVADIQKNLQSFELLFKSTVSHTAFHGKEVLRFFWKAGVASARMDFDMGVAAWVLRPELRDPDLFDLLNDKLSIQTTLVEEAVAHVPKLRKILEKELKENKLEKVFFDIEMPLIPVLAHMETAGILLDTKVLSDFSKSLQHRMDQREARIYELAGVKFNINSPKQLGEVLFEKLEIASDAVRKTGGGARSTRASELTKLKGAHPLVDEILAWREEAKLKSTYVDVLPGLVDPVTGRIHTTFNQTGTVTGRLSSQNPNMQNIPIRTPLGQEIRRAFIVSRGFVLLSFDYSQIELRLAAHLSGDTHMIQAFRDTNADIHTLTASAVNHVSPAEVTSTMRRAAKAINFGILYGMGAQSLSESLRISRREAEQFIRAYFEQFPGIKTLMEKLKADALENGFVETLFGRRRYFPNMANMGWQARREAERMAINAPIQGSDSDIIKVAMARVYHQLAGDIRRGDVKLLLQVHDELLFEVKQSAVESVCQQVRDIMEHVSALAVPLRVDVHTGANWKDMA</sequence>
<evidence type="ECO:0000259" key="12">
    <source>
        <dbReference type="SMART" id="SM00475"/>
    </source>
</evidence>
<organism evidence="14 15">
    <name type="scientific">Candidatus Ryanbacteria bacterium RIFCSPHIGHO2_01_FULL_45_22</name>
    <dbReference type="NCBI Taxonomy" id="1802114"/>
    <lineage>
        <taxon>Bacteria</taxon>
        <taxon>Candidatus Ryaniibacteriota</taxon>
    </lineage>
</organism>
<dbReference type="CDD" id="cd08637">
    <property type="entry name" value="DNA_pol_A_pol_I_C"/>
    <property type="match status" value="1"/>
</dbReference>
<dbReference type="InterPro" id="IPR019760">
    <property type="entry name" value="DNA-dir_DNA_pol_A_CS"/>
</dbReference>
<dbReference type="PRINTS" id="PR00868">
    <property type="entry name" value="DNAPOLI"/>
</dbReference>
<accession>A0A1G2G1X3</accession>